<organism evidence="1 2">
    <name type="scientific">Pararobbsia silviterrae</name>
    <dbReference type="NCBI Taxonomy" id="1792498"/>
    <lineage>
        <taxon>Bacteria</taxon>
        <taxon>Pseudomonadati</taxon>
        <taxon>Pseudomonadota</taxon>
        <taxon>Betaproteobacteria</taxon>
        <taxon>Burkholderiales</taxon>
        <taxon>Burkholderiaceae</taxon>
        <taxon>Pararobbsia</taxon>
    </lineage>
</organism>
<dbReference type="EMBL" id="RBZU01000007">
    <property type="protein sequence ID" value="RKP53336.1"/>
    <property type="molecule type" value="Genomic_DNA"/>
</dbReference>
<name>A0A494XWH7_9BURK</name>
<protein>
    <submittedName>
        <fullName evidence="1">Uncharacterized protein</fullName>
    </submittedName>
</protein>
<evidence type="ECO:0000313" key="2">
    <source>
        <dbReference type="Proteomes" id="UP000270342"/>
    </source>
</evidence>
<dbReference type="AlphaFoldDB" id="A0A494XWH7"/>
<keyword evidence="2" id="KW-1185">Reference proteome</keyword>
<dbReference type="Proteomes" id="UP000270342">
    <property type="component" value="Unassembled WGS sequence"/>
</dbReference>
<dbReference type="RefSeq" id="WP_121087964.1">
    <property type="nucleotide sequence ID" value="NZ_RBZU01000007.1"/>
</dbReference>
<gene>
    <name evidence="1" type="ORF">D7S86_16560</name>
</gene>
<sequence length="95" mass="10052">MASIRIGDLSLNLALDRKAMSAIKGGGAPWVFGWIQPYVPPTPVVSNVPIVNLYQTNNSFYANQMNNQFQTIDVANTGSNAVLVVPTTATGSNAA</sequence>
<accession>A0A494XWH7</accession>
<reference evidence="1 2" key="1">
    <citation type="submission" date="2018-10" db="EMBL/GenBank/DDBJ databases">
        <title>Robbsia sp. DHC34, isolated from soil.</title>
        <authorList>
            <person name="Gao Z.-H."/>
            <person name="Qiu L.-H."/>
        </authorList>
    </citation>
    <scope>NUCLEOTIDE SEQUENCE [LARGE SCALE GENOMIC DNA]</scope>
    <source>
        <strain evidence="1 2">DHC34</strain>
    </source>
</reference>
<comment type="caution">
    <text evidence="1">The sequence shown here is derived from an EMBL/GenBank/DDBJ whole genome shotgun (WGS) entry which is preliminary data.</text>
</comment>
<proteinExistence type="predicted"/>
<evidence type="ECO:0000313" key="1">
    <source>
        <dbReference type="EMBL" id="RKP53336.1"/>
    </source>
</evidence>
<dbReference type="OrthoDB" id="8756551at2"/>